<gene>
    <name evidence="1" type="ORF">B0I36DRAFT_343530</name>
</gene>
<organism evidence="1 2">
    <name type="scientific">Microdochium trichocladiopsis</name>
    <dbReference type="NCBI Taxonomy" id="1682393"/>
    <lineage>
        <taxon>Eukaryota</taxon>
        <taxon>Fungi</taxon>
        <taxon>Dikarya</taxon>
        <taxon>Ascomycota</taxon>
        <taxon>Pezizomycotina</taxon>
        <taxon>Sordariomycetes</taxon>
        <taxon>Xylariomycetidae</taxon>
        <taxon>Xylariales</taxon>
        <taxon>Microdochiaceae</taxon>
        <taxon>Microdochium</taxon>
    </lineage>
</organism>
<accession>A0A9P8YIK3</accession>
<sequence>MPGGVCAVLDYETEMMAEYVAEMAMRIVMPNSAVTGAFRKFVSQILTSTRLPSTTILLGMNYLAKRINMLNAVGPFKAQEGQVWRMLTVALLLGSKFLDDNTFQNRSWSEVSGISVAELNSMENEWLRHINWVLYVNLDRSEDYKAWLESWKSWQDARKAQQLAQQQQSHLAARERLAPIHTASRRDTVRQHHPLSYEGWTPEEISEYERNRMARSSKVGMSYRQRENSWHGQYQNGWTQAPLTPPDSGYGTPEYLNSAASVNARYNEWFTHAVNTGNYNASRGFHSSTYGARSANASQYPTYFGHYGQSHWDAPVADCNCSHCLQAFQPKQQPYFHGHHYGQTVVG</sequence>
<protein>
    <recommendedName>
        <fullName evidence="3">Cyclin-like protein</fullName>
    </recommendedName>
</protein>
<comment type="caution">
    <text evidence="1">The sequence shown here is derived from an EMBL/GenBank/DDBJ whole genome shotgun (WGS) entry which is preliminary data.</text>
</comment>
<dbReference type="GeneID" id="70185717"/>
<dbReference type="AlphaFoldDB" id="A0A9P8YIK3"/>
<dbReference type="GO" id="GO:0019901">
    <property type="term" value="F:protein kinase binding"/>
    <property type="evidence" value="ECO:0007669"/>
    <property type="project" value="InterPro"/>
</dbReference>
<dbReference type="InterPro" id="IPR013922">
    <property type="entry name" value="Cyclin_PHO80-like"/>
</dbReference>
<dbReference type="SUPFAM" id="SSF47954">
    <property type="entry name" value="Cyclin-like"/>
    <property type="match status" value="1"/>
</dbReference>
<dbReference type="RefSeq" id="XP_046017725.1">
    <property type="nucleotide sequence ID" value="XM_046156171.1"/>
</dbReference>
<keyword evidence="2" id="KW-1185">Reference proteome</keyword>
<dbReference type="GO" id="GO:0016538">
    <property type="term" value="F:cyclin-dependent protein serine/threonine kinase regulator activity"/>
    <property type="evidence" value="ECO:0007669"/>
    <property type="project" value="TreeGrafter"/>
</dbReference>
<dbReference type="OrthoDB" id="244495at2759"/>
<dbReference type="Gene3D" id="1.10.472.10">
    <property type="entry name" value="Cyclin-like"/>
    <property type="match status" value="1"/>
</dbReference>
<reference evidence="1" key="1">
    <citation type="journal article" date="2021" name="Nat. Commun.">
        <title>Genetic determinants of endophytism in the Arabidopsis root mycobiome.</title>
        <authorList>
            <person name="Mesny F."/>
            <person name="Miyauchi S."/>
            <person name="Thiergart T."/>
            <person name="Pickel B."/>
            <person name="Atanasova L."/>
            <person name="Karlsson M."/>
            <person name="Huettel B."/>
            <person name="Barry K.W."/>
            <person name="Haridas S."/>
            <person name="Chen C."/>
            <person name="Bauer D."/>
            <person name="Andreopoulos W."/>
            <person name="Pangilinan J."/>
            <person name="LaButti K."/>
            <person name="Riley R."/>
            <person name="Lipzen A."/>
            <person name="Clum A."/>
            <person name="Drula E."/>
            <person name="Henrissat B."/>
            <person name="Kohler A."/>
            <person name="Grigoriev I.V."/>
            <person name="Martin F.M."/>
            <person name="Hacquard S."/>
        </authorList>
    </citation>
    <scope>NUCLEOTIDE SEQUENCE</scope>
    <source>
        <strain evidence="1">MPI-CAGE-CH-0230</strain>
    </source>
</reference>
<dbReference type="PANTHER" id="PTHR15615">
    <property type="match status" value="1"/>
</dbReference>
<evidence type="ECO:0000313" key="1">
    <source>
        <dbReference type="EMBL" id="KAH7039670.1"/>
    </source>
</evidence>
<dbReference type="GO" id="GO:0000307">
    <property type="term" value="C:cyclin-dependent protein kinase holoenzyme complex"/>
    <property type="evidence" value="ECO:0007669"/>
    <property type="project" value="TreeGrafter"/>
</dbReference>
<dbReference type="GO" id="GO:0005634">
    <property type="term" value="C:nucleus"/>
    <property type="evidence" value="ECO:0007669"/>
    <property type="project" value="TreeGrafter"/>
</dbReference>
<evidence type="ECO:0008006" key="3">
    <source>
        <dbReference type="Google" id="ProtNLM"/>
    </source>
</evidence>
<name>A0A9P8YIK3_9PEZI</name>
<dbReference type="InterPro" id="IPR036915">
    <property type="entry name" value="Cyclin-like_sf"/>
</dbReference>
<dbReference type="Pfam" id="PF08613">
    <property type="entry name" value="Cyclin"/>
    <property type="match status" value="1"/>
</dbReference>
<evidence type="ECO:0000313" key="2">
    <source>
        <dbReference type="Proteomes" id="UP000756346"/>
    </source>
</evidence>
<dbReference type="CDD" id="cd20557">
    <property type="entry name" value="CYCLIN_ScPCL1-like"/>
    <property type="match status" value="1"/>
</dbReference>
<proteinExistence type="predicted"/>
<dbReference type="Proteomes" id="UP000756346">
    <property type="component" value="Unassembled WGS sequence"/>
</dbReference>
<dbReference type="PANTHER" id="PTHR15615:SF27">
    <property type="entry name" value="PHO85 CYCLIN CLG1"/>
    <property type="match status" value="1"/>
</dbReference>
<dbReference type="EMBL" id="JAGTJQ010000001">
    <property type="protein sequence ID" value="KAH7039670.1"/>
    <property type="molecule type" value="Genomic_DNA"/>
</dbReference>